<accession>A0A2Z7C118</accession>
<keyword evidence="3" id="KW-1185">Reference proteome</keyword>
<evidence type="ECO:0000313" key="2">
    <source>
        <dbReference type="EMBL" id="KZV39548.1"/>
    </source>
</evidence>
<protein>
    <submittedName>
        <fullName evidence="2">U-box domain-containing protein 4-like</fullName>
    </submittedName>
</protein>
<dbReference type="AlphaFoldDB" id="A0A2Z7C118"/>
<dbReference type="Proteomes" id="UP000250235">
    <property type="component" value="Unassembled WGS sequence"/>
</dbReference>
<proteinExistence type="predicted"/>
<evidence type="ECO:0000313" key="3">
    <source>
        <dbReference type="Proteomes" id="UP000250235"/>
    </source>
</evidence>
<evidence type="ECO:0000256" key="1">
    <source>
        <dbReference type="SAM" id="MobiDB-lite"/>
    </source>
</evidence>
<gene>
    <name evidence="2" type="ORF">F511_30594</name>
</gene>
<feature type="region of interest" description="Disordered" evidence="1">
    <location>
        <begin position="1"/>
        <end position="36"/>
    </location>
</feature>
<organism evidence="2 3">
    <name type="scientific">Dorcoceras hygrometricum</name>
    <dbReference type="NCBI Taxonomy" id="472368"/>
    <lineage>
        <taxon>Eukaryota</taxon>
        <taxon>Viridiplantae</taxon>
        <taxon>Streptophyta</taxon>
        <taxon>Embryophyta</taxon>
        <taxon>Tracheophyta</taxon>
        <taxon>Spermatophyta</taxon>
        <taxon>Magnoliopsida</taxon>
        <taxon>eudicotyledons</taxon>
        <taxon>Gunneridae</taxon>
        <taxon>Pentapetalae</taxon>
        <taxon>asterids</taxon>
        <taxon>lamiids</taxon>
        <taxon>Lamiales</taxon>
        <taxon>Gesneriaceae</taxon>
        <taxon>Didymocarpoideae</taxon>
        <taxon>Trichosporeae</taxon>
        <taxon>Loxocarpinae</taxon>
        <taxon>Dorcoceras</taxon>
    </lineage>
</organism>
<sequence>MHEGCQEISGIKANDSVGKSNFRNHRNPKLSDSASNHESVKAFGFSGTTQLDNLVSVIKSNSKARRLSRPVTTQKGIDLLNLHSVQPGYQKDLPKPIQTKAVQNREKINEVKPQYEEHNKSIYHIRQCNISIVKCMKRATKNHRCDDSADHHKAVWYSGTATQLATTSKTALDLSGTTFQSADHNVQKNSASKGLRLNISYNNKGAATNSSLLSKQLHGELNRSHYKLKSKAVKEQTSYWSTFAKTHEHCNNFALLNSDDSNLQTGINRKP</sequence>
<name>A0A2Z7C118_9LAMI</name>
<dbReference type="EMBL" id="KV000920">
    <property type="protein sequence ID" value="KZV39548.1"/>
    <property type="molecule type" value="Genomic_DNA"/>
</dbReference>
<reference evidence="2 3" key="1">
    <citation type="journal article" date="2015" name="Proc. Natl. Acad. Sci. U.S.A.">
        <title>The resurrection genome of Boea hygrometrica: A blueprint for survival of dehydration.</title>
        <authorList>
            <person name="Xiao L."/>
            <person name="Yang G."/>
            <person name="Zhang L."/>
            <person name="Yang X."/>
            <person name="Zhao S."/>
            <person name="Ji Z."/>
            <person name="Zhou Q."/>
            <person name="Hu M."/>
            <person name="Wang Y."/>
            <person name="Chen M."/>
            <person name="Xu Y."/>
            <person name="Jin H."/>
            <person name="Xiao X."/>
            <person name="Hu G."/>
            <person name="Bao F."/>
            <person name="Hu Y."/>
            <person name="Wan P."/>
            <person name="Li L."/>
            <person name="Deng X."/>
            <person name="Kuang T."/>
            <person name="Xiang C."/>
            <person name="Zhu J.K."/>
            <person name="Oliver M.J."/>
            <person name="He Y."/>
        </authorList>
    </citation>
    <scope>NUCLEOTIDE SEQUENCE [LARGE SCALE GENOMIC DNA]</scope>
    <source>
        <strain evidence="3">cv. XS01</strain>
    </source>
</reference>